<name>A0A8S5RKZ1_9VIRU</name>
<proteinExistence type="predicted"/>
<accession>A0A8S5RKZ1</accession>
<protein>
    <submittedName>
        <fullName evidence="1">Uncharacterized protein</fullName>
    </submittedName>
</protein>
<dbReference type="EMBL" id="BK059109">
    <property type="protein sequence ID" value="DAE31777.1"/>
    <property type="molecule type" value="Genomic_DNA"/>
</dbReference>
<reference evidence="1" key="1">
    <citation type="journal article" date="2021" name="Proc. Natl. Acad. Sci. U.S.A.">
        <title>A Catalog of Tens of Thousands of Viruses from Human Metagenomes Reveals Hidden Associations with Chronic Diseases.</title>
        <authorList>
            <person name="Tisza M.J."/>
            <person name="Buck C.B."/>
        </authorList>
    </citation>
    <scope>NUCLEOTIDE SEQUENCE</scope>
    <source>
        <strain evidence="1">CtBM815</strain>
    </source>
</reference>
<sequence length="45" mass="5295">MPSSLITNICIYSKFYFCTVYHNVCNPIYVRCSIVCYCVTIYISR</sequence>
<organism evidence="1">
    <name type="scientific">virus sp. ctBM815</name>
    <dbReference type="NCBI Taxonomy" id="2825806"/>
    <lineage>
        <taxon>Viruses</taxon>
    </lineage>
</organism>
<evidence type="ECO:0000313" key="1">
    <source>
        <dbReference type="EMBL" id="DAE31777.1"/>
    </source>
</evidence>